<dbReference type="PANTHER" id="PTHR30288:SF0">
    <property type="entry name" value="FLAGELLAR HOOK-ASSOCIATED PROTEIN 2"/>
    <property type="match status" value="1"/>
</dbReference>
<evidence type="ECO:0000256" key="1">
    <source>
        <dbReference type="ARBA" id="ARBA00009764"/>
    </source>
</evidence>
<sequence>MSISSPGVGSGLDVKTLVSQLMAFERAPITLLDKKEASYQAKLSSFGSLKSSLASLQTAAKALSTPDKFSPMKASVADATTLSASAGSTAVAGSYEVEVKSLAQSQKLMMSASAGSGTEGYAGTNTVVGTGTITINFGTYTPPEAPATTPGFTANPDKPDAKTIVIGSGNNTLAGIRDAINAANAGVSASIINDGSTNGFRLSLTSTDSGARNAMQISVADATGDLAQLNYDPSSAAPGATKLNENVTAKDAVIKVDNVTITKQSNTITDAIQGVTLNLSKTMPADTTTKITLTRDTSNVKAAVEGFVKAYNDTNKAIRDATAYDASTGKAAVLAGDSTVRSIQSQLRGLFSTPLSGAPAGMTMLSDVGISFQKDGSLAIDETKFGKALADPAKDLGKLFTSTGSIKGYAWQVDVLAGKILSPVGQLADRTNSFNQTIKDIGTRRDAMNTRLVSVEQRYRDQFAALDTLVASMTTTSNFLAQQLANLPKNT</sequence>
<dbReference type="InterPro" id="IPR010809">
    <property type="entry name" value="FliD_C"/>
</dbReference>
<feature type="domain" description="Flagellar hook-associated protein 2 N-terminal" evidence="6">
    <location>
        <begin position="10"/>
        <end position="106"/>
    </location>
</feature>
<dbReference type="Pfam" id="PF02465">
    <property type="entry name" value="FliD_N"/>
    <property type="match status" value="1"/>
</dbReference>
<reference evidence="8" key="1">
    <citation type="submission" date="2019-12" db="EMBL/GenBank/DDBJ databases">
        <title>Comparative genomics gives insights into the taxonomy of the Azoarcus-Aromatoleum group and reveals separate origins of nif in the plant-associated Azoarcus and non-plant-associated Aromatoleum sub-groups.</title>
        <authorList>
            <person name="Lafos M."/>
            <person name="Maluk M."/>
            <person name="Batista M."/>
            <person name="Junghare M."/>
            <person name="Carmona M."/>
            <person name="Faoro H."/>
            <person name="Cruz L.M."/>
            <person name="Battistoni F."/>
            <person name="De Souza E."/>
            <person name="Pedrosa F."/>
            <person name="Chen W.-M."/>
            <person name="Poole P.S."/>
            <person name="Dixon R.A."/>
            <person name="James E.K."/>
        </authorList>
    </citation>
    <scope>NUCLEOTIDE SEQUENCE</scope>
    <source>
        <strain evidence="8">U120</strain>
    </source>
</reference>
<keyword evidence="8" id="KW-0966">Cell projection</keyword>
<keyword evidence="3" id="KW-0175">Coiled coil</keyword>
<keyword evidence="5" id="KW-0964">Secreted</keyword>
<feature type="domain" description="Flagellar hook-associated protein 2 C-terminal" evidence="7">
    <location>
        <begin position="249"/>
        <end position="474"/>
    </location>
</feature>
<name>A0ABX1N7E3_9RHOO</name>
<evidence type="ECO:0000256" key="5">
    <source>
        <dbReference type="RuleBase" id="RU362066"/>
    </source>
</evidence>
<evidence type="ECO:0000259" key="7">
    <source>
        <dbReference type="Pfam" id="PF07195"/>
    </source>
</evidence>
<accession>A0ABX1N7E3</accession>
<comment type="subunit">
    <text evidence="2 5">Homopentamer.</text>
</comment>
<proteinExistence type="inferred from homology"/>
<keyword evidence="4 5" id="KW-0975">Bacterial flagellum</keyword>
<comment type="caution">
    <text evidence="8">The sequence shown here is derived from an EMBL/GenBank/DDBJ whole genome shotgun (WGS) entry which is preliminary data.</text>
</comment>
<dbReference type="EMBL" id="WTVH01000052">
    <property type="protein sequence ID" value="NMF95201.1"/>
    <property type="molecule type" value="Genomic_DNA"/>
</dbReference>
<dbReference type="PANTHER" id="PTHR30288">
    <property type="entry name" value="FLAGELLAR CAP/ASSEMBLY PROTEIN FLID"/>
    <property type="match status" value="1"/>
</dbReference>
<dbReference type="Pfam" id="PF07195">
    <property type="entry name" value="FliD_C"/>
    <property type="match status" value="1"/>
</dbReference>
<evidence type="ECO:0000313" key="8">
    <source>
        <dbReference type="EMBL" id="NMF95201.1"/>
    </source>
</evidence>
<evidence type="ECO:0000256" key="2">
    <source>
        <dbReference type="ARBA" id="ARBA00011255"/>
    </source>
</evidence>
<comment type="similarity">
    <text evidence="1 5">Belongs to the FliD family.</text>
</comment>
<keyword evidence="8" id="KW-0969">Cilium</keyword>
<comment type="subcellular location">
    <subcellularLocation>
        <location evidence="5">Secreted</location>
    </subcellularLocation>
    <subcellularLocation>
        <location evidence="5">Bacterial flagellum</location>
    </subcellularLocation>
</comment>
<protein>
    <recommendedName>
        <fullName evidence="5">Flagellar hook-associated protein 2</fullName>
        <shortName evidence="5">HAP2</shortName>
    </recommendedName>
    <alternativeName>
        <fullName evidence="5">Flagellar cap protein</fullName>
    </alternativeName>
</protein>
<gene>
    <name evidence="8" type="primary">fliD</name>
    <name evidence="8" type="ORF">GO608_17985</name>
</gene>
<dbReference type="RefSeq" id="WP_169200398.1">
    <property type="nucleotide sequence ID" value="NZ_WTVH02000009.1"/>
</dbReference>
<dbReference type="Proteomes" id="UP000601990">
    <property type="component" value="Unassembled WGS sequence"/>
</dbReference>
<evidence type="ECO:0000259" key="6">
    <source>
        <dbReference type="Pfam" id="PF02465"/>
    </source>
</evidence>
<keyword evidence="9" id="KW-1185">Reference proteome</keyword>
<keyword evidence="8" id="KW-0282">Flagellum</keyword>
<evidence type="ECO:0000256" key="4">
    <source>
        <dbReference type="ARBA" id="ARBA00023143"/>
    </source>
</evidence>
<evidence type="ECO:0000313" key="9">
    <source>
        <dbReference type="Proteomes" id="UP000601990"/>
    </source>
</evidence>
<organism evidence="8 9">
    <name type="scientific">Aromatoleum buckelii</name>
    <dbReference type="NCBI Taxonomy" id="200254"/>
    <lineage>
        <taxon>Bacteria</taxon>
        <taxon>Pseudomonadati</taxon>
        <taxon>Pseudomonadota</taxon>
        <taxon>Betaproteobacteria</taxon>
        <taxon>Rhodocyclales</taxon>
        <taxon>Rhodocyclaceae</taxon>
        <taxon>Aromatoleum</taxon>
    </lineage>
</organism>
<dbReference type="InterPro" id="IPR003481">
    <property type="entry name" value="FliD_N"/>
</dbReference>
<evidence type="ECO:0000256" key="3">
    <source>
        <dbReference type="ARBA" id="ARBA00023054"/>
    </source>
</evidence>
<dbReference type="InterPro" id="IPR040026">
    <property type="entry name" value="FliD"/>
</dbReference>
<comment type="function">
    <text evidence="5">Required for morphogenesis and for the elongation of the flagellar filament by facilitating polymerization of the flagellin monomers at the tip of growing filament. Forms a capping structure, which prevents flagellin subunits (transported through the central channel of the flagellum) from leaking out without polymerization at the distal end.</text>
</comment>